<evidence type="ECO:0000256" key="1">
    <source>
        <dbReference type="SAM" id="SignalP"/>
    </source>
</evidence>
<dbReference type="WBParaSite" id="nOo.2.0.1.t10630-RA">
    <property type="protein sequence ID" value="nOo.2.0.1.t10630-RA"/>
    <property type="gene ID" value="nOo.2.0.1.g10630"/>
</dbReference>
<keyword evidence="3" id="KW-1185">Reference proteome</keyword>
<evidence type="ECO:0000313" key="4">
    <source>
        <dbReference type="WBParaSite" id="nOo.2.0.1.t10630-RA"/>
    </source>
</evidence>
<sequence>IKMLPNTAKLISFLIIHGFMQINAQELPQRTAKTFANTQFDLDPNLPFDDHTTAASESSDISRRKSFISVKIQPATATPLLQTTIIAQEVMQVKPKSSKSKFQYQNVRNPSRKAPRAKPYYIVTSDVSNFIQTELKTAEIPSNQLQSTIEKQKLSTKIIRNAETNSSNQVPLLQTLKIPPVRKVLHQTIFSVKIYFLTVITTIIDNEVSQK</sequence>
<evidence type="ECO:0000313" key="2">
    <source>
        <dbReference type="EMBL" id="VDM94357.1"/>
    </source>
</evidence>
<protein>
    <submittedName>
        <fullName evidence="4">Conserved secreted protein</fullName>
    </submittedName>
</protein>
<name>A0A182ER65_ONCOC</name>
<reference evidence="2 3" key="2">
    <citation type="submission" date="2018-08" db="EMBL/GenBank/DDBJ databases">
        <authorList>
            <person name="Laetsch R D."/>
            <person name="Stevens L."/>
            <person name="Kumar S."/>
            <person name="Blaxter L. M."/>
        </authorList>
    </citation>
    <scope>NUCLEOTIDE SEQUENCE [LARGE SCALE GENOMIC DNA]</scope>
</reference>
<keyword evidence="1" id="KW-0732">Signal</keyword>
<organism evidence="4">
    <name type="scientific">Onchocerca ochengi</name>
    <name type="common">Filarial nematode worm</name>
    <dbReference type="NCBI Taxonomy" id="42157"/>
    <lineage>
        <taxon>Eukaryota</taxon>
        <taxon>Metazoa</taxon>
        <taxon>Ecdysozoa</taxon>
        <taxon>Nematoda</taxon>
        <taxon>Chromadorea</taxon>
        <taxon>Rhabditida</taxon>
        <taxon>Spirurina</taxon>
        <taxon>Spiruromorpha</taxon>
        <taxon>Filarioidea</taxon>
        <taxon>Onchocercidae</taxon>
        <taxon>Onchocerca</taxon>
    </lineage>
</organism>
<reference evidence="4" key="1">
    <citation type="submission" date="2016-06" db="UniProtKB">
        <authorList>
            <consortium name="WormBaseParasite"/>
        </authorList>
    </citation>
    <scope>IDENTIFICATION</scope>
</reference>
<feature type="chain" id="PRO_5043137590" evidence="1">
    <location>
        <begin position="25"/>
        <end position="211"/>
    </location>
</feature>
<dbReference type="AlphaFoldDB" id="A0A182ER65"/>
<accession>A0A182ER65</accession>
<evidence type="ECO:0000313" key="3">
    <source>
        <dbReference type="Proteomes" id="UP000271087"/>
    </source>
</evidence>
<dbReference type="OrthoDB" id="10607298at2759"/>
<gene>
    <name evidence="2" type="ORF">NOO_LOCUS10630</name>
</gene>
<proteinExistence type="predicted"/>
<feature type="signal peptide" evidence="1">
    <location>
        <begin position="1"/>
        <end position="24"/>
    </location>
</feature>
<dbReference type="Proteomes" id="UP000271087">
    <property type="component" value="Unassembled WGS sequence"/>
</dbReference>
<dbReference type="EMBL" id="UYRW01006297">
    <property type="protein sequence ID" value="VDM94357.1"/>
    <property type="molecule type" value="Genomic_DNA"/>
</dbReference>